<keyword evidence="2" id="KW-1003">Cell membrane</keyword>
<comment type="subcellular location">
    <subcellularLocation>
        <location evidence="1">Cell membrane</location>
        <topology evidence="1">Multi-pass membrane protein</topology>
    </subcellularLocation>
</comment>
<feature type="transmembrane region" description="Helical" evidence="7">
    <location>
        <begin position="170"/>
        <end position="188"/>
    </location>
</feature>
<accession>A0A329R6Y0</accession>
<name>A0A329R6Y0_9ACTN</name>
<feature type="transmembrane region" description="Helical" evidence="7">
    <location>
        <begin position="57"/>
        <end position="79"/>
    </location>
</feature>
<dbReference type="InterPro" id="IPR011009">
    <property type="entry name" value="Kinase-like_dom_sf"/>
</dbReference>
<keyword evidence="3 7" id="KW-0812">Transmembrane</keyword>
<feature type="transmembrane region" description="Helical" evidence="7">
    <location>
        <begin position="514"/>
        <end position="532"/>
    </location>
</feature>
<evidence type="ECO:0000256" key="2">
    <source>
        <dbReference type="ARBA" id="ARBA00022475"/>
    </source>
</evidence>
<dbReference type="AlphaFoldDB" id="A0A329R6Y0"/>
<evidence type="ECO:0000256" key="1">
    <source>
        <dbReference type="ARBA" id="ARBA00004651"/>
    </source>
</evidence>
<feature type="transmembrane region" description="Helical" evidence="7">
    <location>
        <begin position="627"/>
        <end position="649"/>
    </location>
</feature>
<feature type="transmembrane region" description="Helical" evidence="7">
    <location>
        <begin position="552"/>
        <end position="575"/>
    </location>
</feature>
<evidence type="ECO:0000256" key="7">
    <source>
        <dbReference type="SAM" id="Phobius"/>
    </source>
</evidence>
<evidence type="ECO:0000256" key="5">
    <source>
        <dbReference type="ARBA" id="ARBA00023136"/>
    </source>
</evidence>
<dbReference type="SUPFAM" id="SSF56112">
    <property type="entry name" value="Protein kinase-like (PK-like)"/>
    <property type="match status" value="1"/>
</dbReference>
<gene>
    <name evidence="8" type="ORF">DPM12_01780</name>
</gene>
<dbReference type="PANTHER" id="PTHR39087">
    <property type="entry name" value="UPF0104 MEMBRANE PROTEIN MJ1595"/>
    <property type="match status" value="1"/>
</dbReference>
<sequence length="818" mass="86112">MADINAAARAQGGSNMEQPERNVATQGAEAGNSATEVVVEEPPLPRRTRRPLDGLRLLFVVVFMTALVALAVVAETTLTALTADLAELNQLIPSGPVNLISFAAGLAAQALPPIIVVILMLRGRFRTTVELLIAALLAAVTATLISDWILTAATDRLYDSFVPEVQGTDGTPVPMFPAVLVAVVTVVARLNLKRIRQVALFAIAASFAVGLLEGEATVAGILASLSIGRVVGLLVRLVSGQPSVAPDGQKVASVLKSHGYNIASLRADSVDQYRRYIAESEQGPLGVLVLDRDTEGAGAMARALDQLQTREEVRPRQAVTMRTAVNQITLQSLAVSRAGVRTPKLRKVLKINNEATAIVFDHIPGQPLSKLNADDVTDAMLVDLWRQLRRLRRNQVAHRRLSGRTILASDTGKIWLLDPSGGEVAAPDLAVRADLAQALVATTLVVGAERTIDTAMQVLGRGALGSAIPLLQVVALPRSVRQELRGRRELLSELRDGLISRIGEGTGPVELRRFKALSLLTGAGAVVAVYLVGTQLVEVSFSELWAQTDLRWLLPAIAAMSLNFIGAAFAILGFVPEKVPFWRTVGAQVCLGFLRLVAPSTVSNVALNIRLLTKAGVAGPLAAASVAANQVGNVVITMPAIAVLGVVSGRSAAAGLEPSQSTLLIVAGVLLAAALLILIPPIRTRLRSAWADFAERGLARLLDVLGNPRKLTMAIGGILLQAAALILCFYASLRAVGGTADIAALAVVQLVGNTLGMAVPTPGGLGAVEAALTAGVTTIGVTTTIAVPAVLLFRIVSFWLPIVPGWILWTQMQRRGLL</sequence>
<dbReference type="Proteomes" id="UP000250462">
    <property type="component" value="Unassembled WGS sequence"/>
</dbReference>
<keyword evidence="9" id="KW-1185">Reference proteome</keyword>
<keyword evidence="4 7" id="KW-1133">Transmembrane helix</keyword>
<evidence type="ECO:0000256" key="4">
    <source>
        <dbReference type="ARBA" id="ARBA00022989"/>
    </source>
</evidence>
<feature type="transmembrane region" description="Helical" evidence="7">
    <location>
        <begin position="131"/>
        <end position="150"/>
    </location>
</feature>
<feature type="region of interest" description="Disordered" evidence="6">
    <location>
        <begin position="1"/>
        <end position="42"/>
    </location>
</feature>
<feature type="transmembrane region" description="Helical" evidence="7">
    <location>
        <begin position="785"/>
        <end position="809"/>
    </location>
</feature>
<dbReference type="Pfam" id="PF03706">
    <property type="entry name" value="LPG_synthase_TM"/>
    <property type="match status" value="1"/>
</dbReference>
<dbReference type="GO" id="GO:0005886">
    <property type="term" value="C:plasma membrane"/>
    <property type="evidence" value="ECO:0007669"/>
    <property type="project" value="UniProtKB-SubCell"/>
</dbReference>
<organism evidence="8 9">
    <name type="scientific">Phytoactinopolyspora halophila</name>
    <dbReference type="NCBI Taxonomy" id="1981511"/>
    <lineage>
        <taxon>Bacteria</taxon>
        <taxon>Bacillati</taxon>
        <taxon>Actinomycetota</taxon>
        <taxon>Actinomycetes</taxon>
        <taxon>Jiangellales</taxon>
        <taxon>Jiangellaceae</taxon>
        <taxon>Phytoactinopolyspora</taxon>
    </lineage>
</organism>
<dbReference type="EMBL" id="QMIG01000001">
    <property type="protein sequence ID" value="RAW18818.1"/>
    <property type="molecule type" value="Genomic_DNA"/>
</dbReference>
<feature type="transmembrane region" description="Helical" evidence="7">
    <location>
        <begin position="742"/>
        <end position="765"/>
    </location>
</feature>
<comment type="caution">
    <text evidence="8">The sequence shown here is derived from an EMBL/GenBank/DDBJ whole genome shotgun (WGS) entry which is preliminary data.</text>
</comment>
<feature type="transmembrane region" description="Helical" evidence="7">
    <location>
        <begin position="711"/>
        <end position="730"/>
    </location>
</feature>
<evidence type="ECO:0000256" key="6">
    <source>
        <dbReference type="SAM" id="MobiDB-lite"/>
    </source>
</evidence>
<evidence type="ECO:0000313" key="8">
    <source>
        <dbReference type="EMBL" id="RAW18818.1"/>
    </source>
</evidence>
<feature type="transmembrane region" description="Helical" evidence="7">
    <location>
        <begin position="99"/>
        <end position="119"/>
    </location>
</feature>
<evidence type="ECO:0008006" key="10">
    <source>
        <dbReference type="Google" id="ProtNLM"/>
    </source>
</evidence>
<protein>
    <recommendedName>
        <fullName evidence="10">TIGR00374 family protein</fullName>
    </recommendedName>
</protein>
<evidence type="ECO:0000313" key="9">
    <source>
        <dbReference type="Proteomes" id="UP000250462"/>
    </source>
</evidence>
<evidence type="ECO:0000256" key="3">
    <source>
        <dbReference type="ARBA" id="ARBA00022692"/>
    </source>
</evidence>
<dbReference type="InterPro" id="IPR022791">
    <property type="entry name" value="L-PG_synthase/AglD"/>
</dbReference>
<dbReference type="PANTHER" id="PTHR39087:SF2">
    <property type="entry name" value="UPF0104 MEMBRANE PROTEIN MJ1595"/>
    <property type="match status" value="1"/>
</dbReference>
<proteinExistence type="predicted"/>
<feature type="transmembrane region" description="Helical" evidence="7">
    <location>
        <begin position="661"/>
        <end position="682"/>
    </location>
</feature>
<keyword evidence="5 7" id="KW-0472">Membrane</keyword>
<feature type="transmembrane region" description="Helical" evidence="7">
    <location>
        <begin position="195"/>
        <end position="212"/>
    </location>
</feature>
<reference evidence="8 9" key="1">
    <citation type="submission" date="2018-06" db="EMBL/GenBank/DDBJ databases">
        <title>Phytoactinopolyspora halophila sp. nov., a novel halophilic actinomycete isolated from a saline soil in China.</title>
        <authorList>
            <person name="Tang S.-K."/>
        </authorList>
    </citation>
    <scope>NUCLEOTIDE SEQUENCE [LARGE SCALE GENOMIC DNA]</scope>
    <source>
        <strain evidence="8 9">YIM 96934</strain>
    </source>
</reference>